<sequence length="186" mass="20193">MGNCQAIDSAALVIQHPNGKVDKLFSPVSAAQIMKMNPGHYVALLLTTTLYSSSAAAGGGGGGSGAAPLRVTRIKLLRSTDTLLLGHVYRLVTSQEVMKGLFAKKQAKMKQQQQPGSCSEKYYEKMMREKLTSDFEAVIKTNGMENTKKVKQNERQRSRNNTRVNSGVSKSRGWQPSLNSISEAGS</sequence>
<dbReference type="PANTHER" id="PTHR33413">
    <property type="entry name" value="EXPRESSED PROTEIN"/>
    <property type="match status" value="1"/>
</dbReference>
<dbReference type="KEGG" id="egt:105952202"/>
<feature type="region of interest" description="Disordered" evidence="1">
    <location>
        <begin position="142"/>
        <end position="186"/>
    </location>
</feature>
<gene>
    <name evidence="2" type="ORF">MIMGU_mgv1a014563mg</name>
</gene>
<dbReference type="PANTHER" id="PTHR33413:SF33">
    <property type="entry name" value="MEDIATOR OF RNA POLYMERASE II TRANSCRIPTION SUBUNIT 29"/>
    <property type="match status" value="1"/>
</dbReference>
<accession>A0A022RRC2</accession>
<organism evidence="2 3">
    <name type="scientific">Erythranthe guttata</name>
    <name type="common">Yellow monkey flower</name>
    <name type="synonym">Mimulus guttatus</name>
    <dbReference type="NCBI Taxonomy" id="4155"/>
    <lineage>
        <taxon>Eukaryota</taxon>
        <taxon>Viridiplantae</taxon>
        <taxon>Streptophyta</taxon>
        <taxon>Embryophyta</taxon>
        <taxon>Tracheophyta</taxon>
        <taxon>Spermatophyta</taxon>
        <taxon>Magnoliopsida</taxon>
        <taxon>eudicotyledons</taxon>
        <taxon>Gunneridae</taxon>
        <taxon>Pentapetalae</taxon>
        <taxon>asterids</taxon>
        <taxon>lamiids</taxon>
        <taxon>Lamiales</taxon>
        <taxon>Phrymaceae</taxon>
        <taxon>Erythranthe</taxon>
    </lineage>
</organism>
<dbReference type="eggNOG" id="ENOG502RZKI">
    <property type="taxonomic scope" value="Eukaryota"/>
</dbReference>
<protein>
    <submittedName>
        <fullName evidence="2">Uncharacterized protein</fullName>
    </submittedName>
</protein>
<dbReference type="Pfam" id="PF14009">
    <property type="entry name" value="PADRE"/>
    <property type="match status" value="1"/>
</dbReference>
<evidence type="ECO:0000256" key="1">
    <source>
        <dbReference type="SAM" id="MobiDB-lite"/>
    </source>
</evidence>
<dbReference type="EMBL" id="KI630286">
    <property type="protein sequence ID" value="EYU42536.1"/>
    <property type="molecule type" value="Genomic_DNA"/>
</dbReference>
<dbReference type="PhylomeDB" id="A0A022RRC2"/>
<name>A0A022RRC2_ERYGU</name>
<dbReference type="AlphaFoldDB" id="A0A022RRC2"/>
<dbReference type="InterPro" id="IPR025322">
    <property type="entry name" value="PADRE_dom"/>
</dbReference>
<evidence type="ECO:0000313" key="3">
    <source>
        <dbReference type="Proteomes" id="UP000030748"/>
    </source>
</evidence>
<feature type="compositionally biased region" description="Basic and acidic residues" evidence="1">
    <location>
        <begin position="146"/>
        <end position="157"/>
    </location>
</feature>
<proteinExistence type="predicted"/>
<dbReference type="OMA" id="IMKINSG"/>
<dbReference type="Proteomes" id="UP000030748">
    <property type="component" value="Unassembled WGS sequence"/>
</dbReference>
<feature type="compositionally biased region" description="Polar residues" evidence="1">
    <location>
        <begin position="159"/>
        <end position="186"/>
    </location>
</feature>
<keyword evidence="3" id="KW-1185">Reference proteome</keyword>
<evidence type="ECO:0000313" key="2">
    <source>
        <dbReference type="EMBL" id="EYU42536.1"/>
    </source>
</evidence>
<dbReference type="OrthoDB" id="747498at2759"/>
<reference evidence="2 3" key="1">
    <citation type="journal article" date="2013" name="Proc. Natl. Acad. Sci. U.S.A.">
        <title>Fine-scale variation in meiotic recombination in Mimulus inferred from population shotgun sequencing.</title>
        <authorList>
            <person name="Hellsten U."/>
            <person name="Wright K.M."/>
            <person name="Jenkins J."/>
            <person name="Shu S."/>
            <person name="Yuan Y."/>
            <person name="Wessler S.R."/>
            <person name="Schmutz J."/>
            <person name="Willis J.H."/>
            <person name="Rokhsar D.S."/>
        </authorList>
    </citation>
    <scope>NUCLEOTIDE SEQUENCE [LARGE SCALE GENOMIC DNA]</scope>
    <source>
        <strain evidence="3">cv. DUN x IM62</strain>
    </source>
</reference>
<dbReference type="STRING" id="4155.A0A022RRC2"/>